<feature type="transmembrane region" description="Helical" evidence="6">
    <location>
        <begin position="75"/>
        <end position="92"/>
    </location>
</feature>
<dbReference type="PROSITE" id="PS50850">
    <property type="entry name" value="MFS"/>
    <property type="match status" value="1"/>
</dbReference>
<dbReference type="Proteomes" id="UP000235786">
    <property type="component" value="Unassembled WGS sequence"/>
</dbReference>
<feature type="transmembrane region" description="Helical" evidence="6">
    <location>
        <begin position="479"/>
        <end position="499"/>
    </location>
</feature>
<evidence type="ECO:0000256" key="2">
    <source>
        <dbReference type="ARBA" id="ARBA00022692"/>
    </source>
</evidence>
<dbReference type="PANTHER" id="PTHR23502:SF188">
    <property type="entry name" value="MAJOR FACILITATOR SUPERFAMILY (MFS) PROFILE DOMAIN-CONTAINING PROTEIN"/>
    <property type="match status" value="1"/>
</dbReference>
<sequence length="517" mass="56990">MWSYRQYRKIGQQVRKERSSASIEDRQTAPEPSKPVDEKSSGHEESQEDHILVRASGEDDPLDPKNWPLKGRIKNIAILSLLIFVQGWAGAAESMANTQASQEFHVSKTAESLSTAMYLFGISSGALFAGTVSETVGRNPTYLISTFCFLLFVIGAALTPTFGGQVACRYLIGLFSSATLAINGASVRDQFRPVKRSFVFPVIAWANIAPSAIAPIVGGWIVSNPKLTWRYTEWVTLIIGGFAFLVALLFLPETYLPILLDWKATHLRQVTGDSRYISDHQMKESFFKRMKKILPLPATFFVTEPVIAVLGCYLVLLYSLLFSFLSGFDFIFKQTYNLSDGLTGSCFASIALGATAFTLLAPGFYSLARRKVEHTQGAPIKPEFRLWPAILTAPVLPIALFWLGWTNYASISIWSGLGACFVFGIVLIAIYVSSYEYIIDSYGEHAAVALASITMVRYLIAGGIVMAARPMYEGIGVHWTMTLLACIAVILAPAPLLFWKLGSKLRKKSKYAQGDGE</sequence>
<evidence type="ECO:0000259" key="7">
    <source>
        <dbReference type="PROSITE" id="PS50850"/>
    </source>
</evidence>
<dbReference type="AlphaFoldDB" id="A0A2J6QVN5"/>
<feature type="transmembrane region" description="Helical" evidence="6">
    <location>
        <begin position="234"/>
        <end position="251"/>
    </location>
</feature>
<name>A0A2J6QVN5_HYAVF</name>
<reference evidence="8 9" key="1">
    <citation type="submission" date="2016-04" db="EMBL/GenBank/DDBJ databases">
        <title>A degradative enzymes factory behind the ericoid mycorrhizal symbiosis.</title>
        <authorList>
            <consortium name="DOE Joint Genome Institute"/>
            <person name="Martino E."/>
            <person name="Morin E."/>
            <person name="Grelet G."/>
            <person name="Kuo A."/>
            <person name="Kohler A."/>
            <person name="Daghino S."/>
            <person name="Barry K."/>
            <person name="Choi C."/>
            <person name="Cichocki N."/>
            <person name="Clum A."/>
            <person name="Copeland A."/>
            <person name="Hainaut M."/>
            <person name="Haridas S."/>
            <person name="Labutti K."/>
            <person name="Lindquist E."/>
            <person name="Lipzen A."/>
            <person name="Khouja H.-R."/>
            <person name="Murat C."/>
            <person name="Ohm R."/>
            <person name="Olson A."/>
            <person name="Spatafora J."/>
            <person name="Veneault-Fourrey C."/>
            <person name="Henrissat B."/>
            <person name="Grigoriev I."/>
            <person name="Martin F."/>
            <person name="Perotto S."/>
        </authorList>
    </citation>
    <scope>NUCLEOTIDE SEQUENCE [LARGE SCALE GENOMIC DNA]</scope>
    <source>
        <strain evidence="8 9">F</strain>
    </source>
</reference>
<feature type="transmembrane region" description="Helical" evidence="6">
    <location>
        <begin position="446"/>
        <end position="467"/>
    </location>
</feature>
<keyword evidence="4 6" id="KW-0472">Membrane</keyword>
<organism evidence="8 9">
    <name type="scientific">Hyaloscypha variabilis (strain UAMH 11265 / GT02V1 / F)</name>
    <name type="common">Meliniomyces variabilis</name>
    <dbReference type="NCBI Taxonomy" id="1149755"/>
    <lineage>
        <taxon>Eukaryota</taxon>
        <taxon>Fungi</taxon>
        <taxon>Dikarya</taxon>
        <taxon>Ascomycota</taxon>
        <taxon>Pezizomycotina</taxon>
        <taxon>Leotiomycetes</taxon>
        <taxon>Helotiales</taxon>
        <taxon>Hyaloscyphaceae</taxon>
        <taxon>Hyaloscypha</taxon>
        <taxon>Hyaloscypha variabilis</taxon>
    </lineage>
</organism>
<feature type="region of interest" description="Disordered" evidence="5">
    <location>
        <begin position="1"/>
        <end position="64"/>
    </location>
</feature>
<feature type="transmembrane region" description="Helical" evidence="6">
    <location>
        <begin position="386"/>
        <end position="405"/>
    </location>
</feature>
<dbReference type="EMBL" id="KZ613967">
    <property type="protein sequence ID" value="PMD30334.1"/>
    <property type="molecule type" value="Genomic_DNA"/>
</dbReference>
<protein>
    <submittedName>
        <fullName evidence="8">MFS general substrate transporter</fullName>
    </submittedName>
</protein>
<dbReference type="PANTHER" id="PTHR23502">
    <property type="entry name" value="MAJOR FACILITATOR SUPERFAMILY"/>
    <property type="match status" value="1"/>
</dbReference>
<feature type="transmembrane region" description="Helical" evidence="6">
    <location>
        <begin position="198"/>
        <end position="222"/>
    </location>
</feature>
<evidence type="ECO:0000256" key="5">
    <source>
        <dbReference type="SAM" id="MobiDB-lite"/>
    </source>
</evidence>
<keyword evidence="9" id="KW-1185">Reference proteome</keyword>
<dbReference type="GO" id="GO:0005886">
    <property type="term" value="C:plasma membrane"/>
    <property type="evidence" value="ECO:0007669"/>
    <property type="project" value="TreeGrafter"/>
</dbReference>
<dbReference type="Pfam" id="PF07690">
    <property type="entry name" value="MFS_1"/>
    <property type="match status" value="1"/>
</dbReference>
<dbReference type="STRING" id="1149755.A0A2J6QVN5"/>
<feature type="domain" description="Major facilitator superfamily (MFS) profile" evidence="7">
    <location>
        <begin position="75"/>
        <end position="517"/>
    </location>
</feature>
<dbReference type="OrthoDB" id="3936150at2759"/>
<dbReference type="Gene3D" id="1.20.1250.20">
    <property type="entry name" value="MFS general substrate transporter like domains"/>
    <property type="match status" value="1"/>
</dbReference>
<evidence type="ECO:0000256" key="3">
    <source>
        <dbReference type="ARBA" id="ARBA00022989"/>
    </source>
</evidence>
<dbReference type="InterPro" id="IPR036259">
    <property type="entry name" value="MFS_trans_sf"/>
</dbReference>
<accession>A0A2J6QVN5</accession>
<gene>
    <name evidence="8" type="ORF">L207DRAFT_443838</name>
</gene>
<feature type="transmembrane region" description="Helical" evidence="6">
    <location>
        <begin position="142"/>
        <end position="163"/>
    </location>
</feature>
<dbReference type="InterPro" id="IPR020846">
    <property type="entry name" value="MFS_dom"/>
</dbReference>
<evidence type="ECO:0000256" key="1">
    <source>
        <dbReference type="ARBA" id="ARBA00004141"/>
    </source>
</evidence>
<comment type="subcellular location">
    <subcellularLocation>
        <location evidence="1">Membrane</location>
        <topology evidence="1">Multi-pass membrane protein</topology>
    </subcellularLocation>
</comment>
<feature type="transmembrane region" description="Helical" evidence="6">
    <location>
        <begin position="169"/>
        <end position="186"/>
    </location>
</feature>
<feature type="transmembrane region" description="Helical" evidence="6">
    <location>
        <begin position="341"/>
        <end position="365"/>
    </location>
</feature>
<feature type="transmembrane region" description="Helical" evidence="6">
    <location>
        <begin position="112"/>
        <end position="130"/>
    </location>
</feature>
<keyword evidence="3 6" id="KW-1133">Transmembrane helix</keyword>
<evidence type="ECO:0000313" key="9">
    <source>
        <dbReference type="Proteomes" id="UP000235786"/>
    </source>
</evidence>
<evidence type="ECO:0000256" key="4">
    <source>
        <dbReference type="ARBA" id="ARBA00023136"/>
    </source>
</evidence>
<evidence type="ECO:0000313" key="8">
    <source>
        <dbReference type="EMBL" id="PMD30334.1"/>
    </source>
</evidence>
<dbReference type="GO" id="GO:0022857">
    <property type="term" value="F:transmembrane transporter activity"/>
    <property type="evidence" value="ECO:0007669"/>
    <property type="project" value="InterPro"/>
</dbReference>
<proteinExistence type="predicted"/>
<keyword evidence="2 6" id="KW-0812">Transmembrane</keyword>
<feature type="compositionally biased region" description="Basic and acidic residues" evidence="5">
    <location>
        <begin position="14"/>
        <end position="52"/>
    </location>
</feature>
<feature type="transmembrane region" description="Helical" evidence="6">
    <location>
        <begin position="411"/>
        <end position="434"/>
    </location>
</feature>
<feature type="transmembrane region" description="Helical" evidence="6">
    <location>
        <begin position="293"/>
        <end position="321"/>
    </location>
</feature>
<dbReference type="InterPro" id="IPR011701">
    <property type="entry name" value="MFS"/>
</dbReference>
<evidence type="ECO:0000256" key="6">
    <source>
        <dbReference type="SAM" id="Phobius"/>
    </source>
</evidence>
<dbReference type="SUPFAM" id="SSF103473">
    <property type="entry name" value="MFS general substrate transporter"/>
    <property type="match status" value="1"/>
</dbReference>